<evidence type="ECO:0000313" key="2">
    <source>
        <dbReference type="EMBL" id="KAA1132679.1"/>
    </source>
</evidence>
<dbReference type="Proteomes" id="UP000325313">
    <property type="component" value="Unassembled WGS sequence"/>
</dbReference>
<feature type="compositionally biased region" description="Polar residues" evidence="1">
    <location>
        <begin position="126"/>
        <end position="143"/>
    </location>
</feature>
<dbReference type="AlphaFoldDB" id="A0A5B0S567"/>
<evidence type="ECO:0000256" key="1">
    <source>
        <dbReference type="SAM" id="MobiDB-lite"/>
    </source>
</evidence>
<feature type="region of interest" description="Disordered" evidence="1">
    <location>
        <begin position="72"/>
        <end position="112"/>
    </location>
</feature>
<name>A0A5B0S567_PUCGR</name>
<feature type="region of interest" description="Disordered" evidence="1">
    <location>
        <begin position="124"/>
        <end position="196"/>
    </location>
</feature>
<accession>A0A5B0S567</accession>
<gene>
    <name evidence="2" type="ORF">PGTUg99_013599</name>
</gene>
<comment type="caution">
    <text evidence="2">The sequence shown here is derived from an EMBL/GenBank/DDBJ whole genome shotgun (WGS) entry which is preliminary data.</text>
</comment>
<sequence length="225" mass="25245">MNRLSIRYQRAHEDSDSDESFHCCGKPEDLLADPPTPPPQPKKHCAQSYREVFVPEDQEFYLYQSGLERQKQAERPISTCEPPPTSATASVPRILGRTHSAESDKTMVESEKPVVEEPLLVIRTGLTPSSPTRRMSQMPSNRISKVPSPKPKSRRASLNIFRASSVSRSSREKTAADVSTKSSKPPRARFSVSQTTRRFSKTLYDIKELSKRSTLQPQGSSKDIS</sequence>
<feature type="compositionally biased region" description="Basic and acidic residues" evidence="1">
    <location>
        <begin position="99"/>
        <end position="112"/>
    </location>
</feature>
<protein>
    <submittedName>
        <fullName evidence="2">Uncharacterized protein</fullName>
    </submittedName>
</protein>
<reference evidence="2 3" key="1">
    <citation type="submission" date="2019-05" db="EMBL/GenBank/DDBJ databases">
        <title>Emergence of the Ug99 lineage of the wheat stem rust pathogen through somatic hybridization.</title>
        <authorList>
            <person name="Li F."/>
            <person name="Upadhyaya N.M."/>
            <person name="Sperschneider J."/>
            <person name="Matny O."/>
            <person name="Nguyen-Phuc H."/>
            <person name="Mago R."/>
            <person name="Raley C."/>
            <person name="Miller M.E."/>
            <person name="Silverstein K.A.T."/>
            <person name="Henningsen E."/>
            <person name="Hirsch C.D."/>
            <person name="Visser B."/>
            <person name="Pretorius Z.A."/>
            <person name="Steffenson B.J."/>
            <person name="Schwessinger B."/>
            <person name="Dodds P.N."/>
            <person name="Figueroa M."/>
        </authorList>
    </citation>
    <scope>NUCLEOTIDE SEQUENCE [LARGE SCALE GENOMIC DNA]</scope>
    <source>
        <strain evidence="2 3">Ug99</strain>
    </source>
</reference>
<proteinExistence type="predicted"/>
<organism evidence="2 3">
    <name type="scientific">Puccinia graminis f. sp. tritici</name>
    <dbReference type="NCBI Taxonomy" id="56615"/>
    <lineage>
        <taxon>Eukaryota</taxon>
        <taxon>Fungi</taxon>
        <taxon>Dikarya</taxon>
        <taxon>Basidiomycota</taxon>
        <taxon>Pucciniomycotina</taxon>
        <taxon>Pucciniomycetes</taxon>
        <taxon>Pucciniales</taxon>
        <taxon>Pucciniaceae</taxon>
        <taxon>Puccinia</taxon>
    </lineage>
</organism>
<feature type="compositionally biased region" description="Basic and acidic residues" evidence="1">
    <location>
        <begin position="10"/>
        <end position="29"/>
    </location>
</feature>
<evidence type="ECO:0000313" key="3">
    <source>
        <dbReference type="Proteomes" id="UP000325313"/>
    </source>
</evidence>
<dbReference type="EMBL" id="VDEP01000077">
    <property type="protein sequence ID" value="KAA1132679.1"/>
    <property type="molecule type" value="Genomic_DNA"/>
</dbReference>
<feature type="region of interest" description="Disordered" evidence="1">
    <location>
        <begin position="1"/>
        <end position="44"/>
    </location>
</feature>